<sequence>MRNQSCDEYFFFEKFFNKTFINITFLPFFIWFIHDSGHVALWSSGHGIHGSATPWTDVKFVDGQFLRTLDINNEEYVEANKIRIKFIKYMDSMNNLTVERLPNFYYDE</sequence>
<reference evidence="1 2" key="1">
    <citation type="submission" date="2015-10" db="EMBL/GenBank/DDBJ databases">
        <title>Genome analyses suggest a sexual origin of heterokaryosis in a supposedly ancient asexual fungus.</title>
        <authorList>
            <person name="Ropars J."/>
            <person name="Sedzielewska K."/>
            <person name="Noel J."/>
            <person name="Charron P."/>
            <person name="Farinelli L."/>
            <person name="Marton T."/>
            <person name="Kruger M."/>
            <person name="Pelin A."/>
            <person name="Brachmann A."/>
            <person name="Corradi N."/>
        </authorList>
    </citation>
    <scope>NUCLEOTIDE SEQUENCE [LARGE SCALE GENOMIC DNA]</scope>
    <source>
        <strain evidence="1 2">A4</strain>
    </source>
</reference>
<organism evidence="1 2">
    <name type="scientific">Rhizophagus irregularis</name>
    <dbReference type="NCBI Taxonomy" id="588596"/>
    <lineage>
        <taxon>Eukaryota</taxon>
        <taxon>Fungi</taxon>
        <taxon>Fungi incertae sedis</taxon>
        <taxon>Mucoromycota</taxon>
        <taxon>Glomeromycotina</taxon>
        <taxon>Glomeromycetes</taxon>
        <taxon>Glomerales</taxon>
        <taxon>Glomeraceae</taxon>
        <taxon>Rhizophagus</taxon>
    </lineage>
</organism>
<protein>
    <submittedName>
        <fullName evidence="1">Uncharacterized protein</fullName>
    </submittedName>
</protein>
<keyword evidence="2" id="KW-1185">Reference proteome</keyword>
<gene>
    <name evidence="1" type="ORF">RhiirA4_473479</name>
</gene>
<accession>A0A2I1H6T2</accession>
<proteinExistence type="predicted"/>
<comment type="caution">
    <text evidence="1">The sequence shown here is derived from an EMBL/GenBank/DDBJ whole genome shotgun (WGS) entry which is preliminary data.</text>
</comment>
<evidence type="ECO:0000313" key="1">
    <source>
        <dbReference type="EMBL" id="PKY54589.1"/>
    </source>
</evidence>
<dbReference type="AlphaFoldDB" id="A0A2I1H6T2"/>
<dbReference type="EMBL" id="LLXI01001639">
    <property type="protein sequence ID" value="PKY54589.1"/>
    <property type="molecule type" value="Genomic_DNA"/>
</dbReference>
<evidence type="ECO:0000313" key="2">
    <source>
        <dbReference type="Proteomes" id="UP000234323"/>
    </source>
</evidence>
<dbReference type="Proteomes" id="UP000234323">
    <property type="component" value="Unassembled WGS sequence"/>
</dbReference>
<name>A0A2I1H6T2_9GLOM</name>